<dbReference type="EMBL" id="MU853230">
    <property type="protein sequence ID" value="KAK4122902.1"/>
    <property type="molecule type" value="Genomic_DNA"/>
</dbReference>
<reference evidence="2" key="2">
    <citation type="submission" date="2023-05" db="EMBL/GenBank/DDBJ databases">
        <authorList>
            <consortium name="Lawrence Berkeley National Laboratory"/>
            <person name="Steindorff A."/>
            <person name="Hensen N."/>
            <person name="Bonometti L."/>
            <person name="Westerberg I."/>
            <person name="Brannstrom I.O."/>
            <person name="Guillou S."/>
            <person name="Cros-Aarteil S."/>
            <person name="Calhoun S."/>
            <person name="Haridas S."/>
            <person name="Kuo A."/>
            <person name="Mondo S."/>
            <person name="Pangilinan J."/>
            <person name="Riley R."/>
            <person name="Labutti K."/>
            <person name="Andreopoulos B."/>
            <person name="Lipzen A."/>
            <person name="Chen C."/>
            <person name="Yanf M."/>
            <person name="Daum C."/>
            <person name="Ng V."/>
            <person name="Clum A."/>
            <person name="Ohm R."/>
            <person name="Martin F."/>
            <person name="Silar P."/>
            <person name="Natvig D."/>
            <person name="Lalanne C."/>
            <person name="Gautier V."/>
            <person name="Ament-Velasquez S.L."/>
            <person name="Kruys A."/>
            <person name="Hutchinson M.I."/>
            <person name="Powell A.J."/>
            <person name="Barry K."/>
            <person name="Miller A.N."/>
            <person name="Grigoriev I.V."/>
            <person name="Debuchy R."/>
            <person name="Gladieux P."/>
            <person name="Thoren M.H."/>
            <person name="Johannesson H."/>
        </authorList>
    </citation>
    <scope>NUCLEOTIDE SEQUENCE</scope>
    <source>
        <strain evidence="2">CBS 731.68</strain>
    </source>
</reference>
<evidence type="ECO:0000313" key="2">
    <source>
        <dbReference type="EMBL" id="KAK4122902.1"/>
    </source>
</evidence>
<keyword evidence="3" id="KW-1185">Reference proteome</keyword>
<dbReference type="RefSeq" id="XP_062646673.1">
    <property type="nucleotide sequence ID" value="XM_062787596.1"/>
</dbReference>
<dbReference type="AlphaFoldDB" id="A0AAN6Z2T2"/>
<dbReference type="GeneID" id="87824366"/>
<feature type="compositionally biased region" description="Polar residues" evidence="1">
    <location>
        <begin position="116"/>
        <end position="125"/>
    </location>
</feature>
<accession>A0AAN6Z2T2</accession>
<sequence length="159" mass="17257">MEPCAGLFGTQVHRNCGHHALEPFQDHAPRNCTASTLHTWAAGQLGTAMTADTGRLAATAHLRDAALTSTGQWKRMTLPSTWGGGAELAEREADRMLQRPIHAESKDRAPTEWGAGQSTNVTTVPSRRRASNGDFINVHDPRAVLRVTFPSIDLGEHDI</sequence>
<evidence type="ECO:0000256" key="1">
    <source>
        <dbReference type="SAM" id="MobiDB-lite"/>
    </source>
</evidence>
<feature type="region of interest" description="Disordered" evidence="1">
    <location>
        <begin position="103"/>
        <end position="127"/>
    </location>
</feature>
<organism evidence="2 3">
    <name type="scientific">Parathielavia appendiculata</name>
    <dbReference type="NCBI Taxonomy" id="2587402"/>
    <lineage>
        <taxon>Eukaryota</taxon>
        <taxon>Fungi</taxon>
        <taxon>Dikarya</taxon>
        <taxon>Ascomycota</taxon>
        <taxon>Pezizomycotina</taxon>
        <taxon>Sordariomycetes</taxon>
        <taxon>Sordariomycetidae</taxon>
        <taxon>Sordariales</taxon>
        <taxon>Chaetomiaceae</taxon>
        <taxon>Parathielavia</taxon>
    </lineage>
</organism>
<protein>
    <submittedName>
        <fullName evidence="2">Uncharacterized protein</fullName>
    </submittedName>
</protein>
<dbReference type="Proteomes" id="UP001302602">
    <property type="component" value="Unassembled WGS sequence"/>
</dbReference>
<proteinExistence type="predicted"/>
<reference evidence="2" key="1">
    <citation type="journal article" date="2023" name="Mol. Phylogenet. Evol.">
        <title>Genome-scale phylogeny and comparative genomics of the fungal order Sordariales.</title>
        <authorList>
            <person name="Hensen N."/>
            <person name="Bonometti L."/>
            <person name="Westerberg I."/>
            <person name="Brannstrom I.O."/>
            <person name="Guillou S."/>
            <person name="Cros-Aarteil S."/>
            <person name="Calhoun S."/>
            <person name="Haridas S."/>
            <person name="Kuo A."/>
            <person name="Mondo S."/>
            <person name="Pangilinan J."/>
            <person name="Riley R."/>
            <person name="LaButti K."/>
            <person name="Andreopoulos B."/>
            <person name="Lipzen A."/>
            <person name="Chen C."/>
            <person name="Yan M."/>
            <person name="Daum C."/>
            <person name="Ng V."/>
            <person name="Clum A."/>
            <person name="Steindorff A."/>
            <person name="Ohm R.A."/>
            <person name="Martin F."/>
            <person name="Silar P."/>
            <person name="Natvig D.O."/>
            <person name="Lalanne C."/>
            <person name="Gautier V."/>
            <person name="Ament-Velasquez S.L."/>
            <person name="Kruys A."/>
            <person name="Hutchinson M.I."/>
            <person name="Powell A.J."/>
            <person name="Barry K."/>
            <person name="Miller A.N."/>
            <person name="Grigoriev I.V."/>
            <person name="Debuchy R."/>
            <person name="Gladieux P."/>
            <person name="Hiltunen Thoren M."/>
            <person name="Johannesson H."/>
        </authorList>
    </citation>
    <scope>NUCLEOTIDE SEQUENCE</scope>
    <source>
        <strain evidence="2">CBS 731.68</strain>
    </source>
</reference>
<comment type="caution">
    <text evidence="2">The sequence shown here is derived from an EMBL/GenBank/DDBJ whole genome shotgun (WGS) entry which is preliminary data.</text>
</comment>
<gene>
    <name evidence="2" type="ORF">N657DRAFT_484354</name>
</gene>
<evidence type="ECO:0000313" key="3">
    <source>
        <dbReference type="Proteomes" id="UP001302602"/>
    </source>
</evidence>
<name>A0AAN6Z2T2_9PEZI</name>